<keyword evidence="1" id="KW-1133">Transmembrane helix</keyword>
<keyword evidence="1" id="KW-0472">Membrane</keyword>
<keyword evidence="2" id="KW-0496">Mitochondrion</keyword>
<evidence type="ECO:0000313" key="2">
    <source>
        <dbReference type="EMBL" id="UEC44183.1"/>
    </source>
</evidence>
<feature type="transmembrane region" description="Helical" evidence="1">
    <location>
        <begin position="23"/>
        <end position="45"/>
    </location>
</feature>
<feature type="transmembrane region" description="Helical" evidence="1">
    <location>
        <begin position="121"/>
        <end position="141"/>
    </location>
</feature>
<keyword evidence="1" id="KW-0812">Transmembrane</keyword>
<dbReference type="EMBL" id="MT882036">
    <property type="protein sequence ID" value="UEC44183.1"/>
    <property type="molecule type" value="Genomic_DNA"/>
</dbReference>
<sequence length="150" mass="17424">MMLSWLIVLYFINLMMFSLNSHCIYYCLLLVVNALVASFICYFVYGFSWYTLIFCLVYIGGVYVLFIFVSVFNPNDNFISYSGIGSFSVSFFFLLCVLSLLTFYSIPDVECSNLLCTVSEGWFYLCLCLTLVFSFLVLSLLSSWKFSFYR</sequence>
<evidence type="ECO:0000256" key="1">
    <source>
        <dbReference type="SAM" id="Phobius"/>
    </source>
</evidence>
<dbReference type="AlphaFoldDB" id="A0A8K1QY03"/>
<geneLocation type="mitochondrion" evidence="2"/>
<organism evidence="2">
    <name type="scientific">Taenia caixuepengi</name>
    <dbReference type="NCBI Taxonomy" id="1548222"/>
    <lineage>
        <taxon>Eukaryota</taxon>
        <taxon>Metazoa</taxon>
        <taxon>Spiralia</taxon>
        <taxon>Lophotrochozoa</taxon>
        <taxon>Platyhelminthes</taxon>
        <taxon>Cestoda</taxon>
        <taxon>Eucestoda</taxon>
        <taxon>Cyclophyllidea</taxon>
        <taxon>Taeniidae</taxon>
        <taxon>Taenia</taxon>
    </lineage>
</organism>
<protein>
    <submittedName>
        <fullName evidence="2">NADH dehydrogenase subunit 6</fullName>
    </submittedName>
</protein>
<accession>A0A8K1QY03</accession>
<feature type="transmembrane region" description="Helical" evidence="1">
    <location>
        <begin position="51"/>
        <end position="72"/>
    </location>
</feature>
<reference evidence="2" key="1">
    <citation type="journal article" date="2021" name="Front. Microbiol.">
        <title>Genetic Evolution and Implications of the Mitochondrial Genomes of Two Newly Identified Taenia spp. in Rodents From Qinghai-Tibet Plateau.</title>
        <authorList>
            <person name="Wu Y.-D."/>
            <person name="Li L."/>
            <person name="Fan Y.-L."/>
            <person name="Ni X.-W."/>
            <person name="Ohiolei J.A."/>
            <person name="Li W.-H."/>
            <person name="Li J.-Q."/>
            <person name="Zhang N.-Z."/>
            <person name="Fu B.-Q."/>
            <person name="Yan H.-B."/>
            <person name="Jia W.-Z."/>
        </authorList>
    </citation>
    <scope>NUCLEOTIDE SEQUENCE</scope>
</reference>
<proteinExistence type="predicted"/>
<gene>
    <name evidence="2" type="primary">ND6</name>
</gene>
<name>A0A8K1QY03_9CEST</name>
<feature type="transmembrane region" description="Helical" evidence="1">
    <location>
        <begin position="84"/>
        <end position="106"/>
    </location>
</feature>